<dbReference type="PANTHER" id="PTHR40261:SF1">
    <property type="entry name" value="RIESKE DOMAIN-CONTAINING PROTEIN"/>
    <property type="match status" value="1"/>
</dbReference>
<dbReference type="SUPFAM" id="SSF50022">
    <property type="entry name" value="ISP domain"/>
    <property type="match status" value="1"/>
</dbReference>
<feature type="domain" description="Rieske" evidence="5">
    <location>
        <begin position="6"/>
        <end position="112"/>
    </location>
</feature>
<keyword evidence="7" id="KW-1185">Reference proteome</keyword>
<sequence length="122" mass="13932">MAERKWLICRSEDLTDGGLGRRFQAEWHGVPAPAFVVRWMGRVYGYLNECQHIPIELDFNEGDFFDLSKQYLVCATHGAYYRPDNGLCLGGPCKGRRLTRLTVVEQEGEVYYLPDGELGDKV</sequence>
<name>A0ABV8MQQ9_9NEIS</name>
<dbReference type="EMBL" id="JBHSBU010000001">
    <property type="protein sequence ID" value="MFC4159235.1"/>
    <property type="molecule type" value="Genomic_DNA"/>
</dbReference>
<proteinExistence type="predicted"/>
<dbReference type="PROSITE" id="PS51296">
    <property type="entry name" value="RIESKE"/>
    <property type="match status" value="1"/>
</dbReference>
<evidence type="ECO:0000256" key="3">
    <source>
        <dbReference type="ARBA" id="ARBA00023004"/>
    </source>
</evidence>
<gene>
    <name evidence="6" type="ORF">ACFOW7_07680</name>
</gene>
<keyword evidence="1" id="KW-0001">2Fe-2S</keyword>
<dbReference type="InterPro" id="IPR017941">
    <property type="entry name" value="Rieske_2Fe-2S"/>
</dbReference>
<dbReference type="PANTHER" id="PTHR40261">
    <property type="match status" value="1"/>
</dbReference>
<accession>A0ABV8MQQ9</accession>
<dbReference type="Proteomes" id="UP001595791">
    <property type="component" value="Unassembled WGS sequence"/>
</dbReference>
<evidence type="ECO:0000256" key="1">
    <source>
        <dbReference type="ARBA" id="ARBA00022714"/>
    </source>
</evidence>
<organism evidence="6 7">
    <name type="scientific">Chitinimonas lacunae</name>
    <dbReference type="NCBI Taxonomy" id="1963018"/>
    <lineage>
        <taxon>Bacteria</taxon>
        <taxon>Pseudomonadati</taxon>
        <taxon>Pseudomonadota</taxon>
        <taxon>Betaproteobacteria</taxon>
        <taxon>Neisseriales</taxon>
        <taxon>Chitinibacteraceae</taxon>
        <taxon>Chitinimonas</taxon>
    </lineage>
</organism>
<dbReference type="Gene3D" id="2.102.10.10">
    <property type="entry name" value="Rieske [2Fe-2S] iron-sulphur domain"/>
    <property type="match status" value="1"/>
</dbReference>
<evidence type="ECO:0000256" key="4">
    <source>
        <dbReference type="ARBA" id="ARBA00023014"/>
    </source>
</evidence>
<keyword evidence="2" id="KW-0479">Metal-binding</keyword>
<evidence type="ECO:0000313" key="7">
    <source>
        <dbReference type="Proteomes" id="UP001595791"/>
    </source>
</evidence>
<evidence type="ECO:0000313" key="6">
    <source>
        <dbReference type="EMBL" id="MFC4159235.1"/>
    </source>
</evidence>
<protein>
    <submittedName>
        <fullName evidence="6">Rieske (2Fe-2S) protein</fullName>
    </submittedName>
</protein>
<comment type="caution">
    <text evidence="6">The sequence shown here is derived from an EMBL/GenBank/DDBJ whole genome shotgun (WGS) entry which is preliminary data.</text>
</comment>
<evidence type="ECO:0000259" key="5">
    <source>
        <dbReference type="PROSITE" id="PS51296"/>
    </source>
</evidence>
<keyword evidence="3" id="KW-0408">Iron</keyword>
<evidence type="ECO:0000256" key="2">
    <source>
        <dbReference type="ARBA" id="ARBA00022723"/>
    </source>
</evidence>
<dbReference type="Pfam" id="PF00355">
    <property type="entry name" value="Rieske"/>
    <property type="match status" value="1"/>
</dbReference>
<dbReference type="RefSeq" id="WP_378162778.1">
    <property type="nucleotide sequence ID" value="NZ_JBHSBU010000001.1"/>
</dbReference>
<dbReference type="InterPro" id="IPR036922">
    <property type="entry name" value="Rieske_2Fe-2S_sf"/>
</dbReference>
<reference evidence="7" key="1">
    <citation type="journal article" date="2019" name="Int. J. Syst. Evol. Microbiol.">
        <title>The Global Catalogue of Microorganisms (GCM) 10K type strain sequencing project: providing services to taxonomists for standard genome sequencing and annotation.</title>
        <authorList>
            <consortium name="The Broad Institute Genomics Platform"/>
            <consortium name="The Broad Institute Genome Sequencing Center for Infectious Disease"/>
            <person name="Wu L."/>
            <person name="Ma J."/>
        </authorList>
    </citation>
    <scope>NUCLEOTIDE SEQUENCE [LARGE SCALE GENOMIC DNA]</scope>
    <source>
        <strain evidence="7">LMG 29894</strain>
    </source>
</reference>
<keyword evidence="4" id="KW-0411">Iron-sulfur</keyword>